<evidence type="ECO:0000256" key="1">
    <source>
        <dbReference type="ARBA" id="ARBA00006068"/>
    </source>
</evidence>
<dbReference type="PANTHER" id="PTHR33392:SF6">
    <property type="entry name" value="POLYISOPRENYL-TEICHOIC ACID--PEPTIDOGLYCAN TEICHOIC ACID TRANSFERASE TAGU"/>
    <property type="match status" value="1"/>
</dbReference>
<name>A0A0V8QGZ9_9FIRM</name>
<feature type="domain" description="Cell envelope-related transcriptional attenuator" evidence="2">
    <location>
        <begin position="77"/>
        <end position="229"/>
    </location>
</feature>
<sequence>MKRFLLVLSFLIAIIAGVGVARVQYELDSTLNKLDRKSAINLSEAVAGEENLTSDDKIVNILLVGADKRESWSESGRSDTVMIATLDMKHKQLKLTSLMRDMWVEIPGHGTHKFNAAYSYGGVSLLYQTIAANFGLKLDGYAVVDFKAFQEVIDAMDGVEIELTQAEYEYLVKAYKRHPKVKNGLKPGKNIMNGAQALAYSRIRQVGRSDFRRTERQRTVIQSMFTDVKSMSMGEIKTLAEKMLPNIVTDLSNEQIYSYMFSVLMMGTTEIKQFRIPTDEAHTPETIGKEKVLVLNLPGNVEAMNKFIFEAAE</sequence>
<dbReference type="NCBIfam" id="TIGR00350">
    <property type="entry name" value="lytR_cpsA_psr"/>
    <property type="match status" value="1"/>
</dbReference>
<accession>A0A0V8QGZ9</accession>
<evidence type="ECO:0000313" key="4">
    <source>
        <dbReference type="Proteomes" id="UP000054874"/>
    </source>
</evidence>
<comment type="similarity">
    <text evidence="1">Belongs to the LytR/CpsA/Psr (LCP) family.</text>
</comment>
<dbReference type="STRING" id="290052.ASU35_07630"/>
<comment type="caution">
    <text evidence="3">The sequence shown here is derived from an EMBL/GenBank/DDBJ whole genome shotgun (WGS) entry which is preliminary data.</text>
</comment>
<dbReference type="Gene3D" id="3.40.630.190">
    <property type="entry name" value="LCP protein"/>
    <property type="match status" value="1"/>
</dbReference>
<gene>
    <name evidence="3" type="ORF">ASU35_07630</name>
</gene>
<dbReference type="PANTHER" id="PTHR33392">
    <property type="entry name" value="POLYISOPRENYL-TEICHOIC ACID--PEPTIDOGLYCAN TEICHOIC ACID TRANSFERASE TAGU"/>
    <property type="match status" value="1"/>
</dbReference>
<dbReference type="InterPro" id="IPR050922">
    <property type="entry name" value="LytR/CpsA/Psr_CW_biosynth"/>
</dbReference>
<dbReference type="AlphaFoldDB" id="A0A0V8QGZ9"/>
<dbReference type="Proteomes" id="UP000054874">
    <property type="component" value="Unassembled WGS sequence"/>
</dbReference>
<proteinExistence type="inferred from homology"/>
<dbReference type="Pfam" id="PF03816">
    <property type="entry name" value="LytR_cpsA_psr"/>
    <property type="match status" value="1"/>
</dbReference>
<dbReference type="OrthoDB" id="27330at2"/>
<evidence type="ECO:0000313" key="3">
    <source>
        <dbReference type="EMBL" id="KSV59864.1"/>
    </source>
</evidence>
<organism evidence="3 4">
    <name type="scientific">Acetivibrio ethanolgignens</name>
    <dbReference type="NCBI Taxonomy" id="290052"/>
    <lineage>
        <taxon>Bacteria</taxon>
        <taxon>Bacillati</taxon>
        <taxon>Bacillota</taxon>
        <taxon>Clostridia</taxon>
        <taxon>Eubacteriales</taxon>
        <taxon>Oscillospiraceae</taxon>
        <taxon>Acetivibrio</taxon>
    </lineage>
</organism>
<dbReference type="InterPro" id="IPR004474">
    <property type="entry name" value="LytR_CpsA_psr"/>
</dbReference>
<reference evidence="3 4" key="1">
    <citation type="submission" date="2015-11" db="EMBL/GenBank/DDBJ databases">
        <title>Butyribacter intestini gen. nov., sp. nov., a butyric acid-producing bacterium of the family Lachnospiraceae isolated from the human faeces.</title>
        <authorList>
            <person name="Zou Y."/>
            <person name="Xue W."/>
            <person name="Luo G."/>
            <person name="Lv M."/>
        </authorList>
    </citation>
    <scope>NUCLEOTIDE SEQUENCE [LARGE SCALE GENOMIC DNA]</scope>
    <source>
        <strain evidence="3 4">ACET-33324</strain>
    </source>
</reference>
<evidence type="ECO:0000259" key="2">
    <source>
        <dbReference type="Pfam" id="PF03816"/>
    </source>
</evidence>
<keyword evidence="4" id="KW-1185">Reference proteome</keyword>
<protein>
    <recommendedName>
        <fullName evidence="2">Cell envelope-related transcriptional attenuator domain-containing protein</fullName>
    </recommendedName>
</protein>
<dbReference type="EMBL" id="LNAM01000079">
    <property type="protein sequence ID" value="KSV59864.1"/>
    <property type="molecule type" value="Genomic_DNA"/>
</dbReference>
<dbReference type="RefSeq" id="WP_058351911.1">
    <property type="nucleotide sequence ID" value="NZ_CABMMD010000079.1"/>
</dbReference>